<evidence type="ECO:0000313" key="2">
    <source>
        <dbReference type="EMBL" id="SHK92408.1"/>
    </source>
</evidence>
<dbReference type="Proteomes" id="UP000184363">
    <property type="component" value="Unassembled WGS sequence"/>
</dbReference>
<protein>
    <submittedName>
        <fullName evidence="2">Uncharacterized protein</fullName>
    </submittedName>
</protein>
<evidence type="ECO:0000313" key="3">
    <source>
        <dbReference type="Proteomes" id="UP000184363"/>
    </source>
</evidence>
<dbReference type="AlphaFoldDB" id="A0A1M6WFE8"/>
<keyword evidence="1" id="KW-1133">Transmembrane helix</keyword>
<feature type="transmembrane region" description="Helical" evidence="1">
    <location>
        <begin position="27"/>
        <end position="47"/>
    </location>
</feature>
<keyword evidence="1" id="KW-0812">Transmembrane</keyword>
<feature type="transmembrane region" description="Helical" evidence="1">
    <location>
        <begin position="90"/>
        <end position="107"/>
    </location>
</feature>
<evidence type="ECO:0000256" key="1">
    <source>
        <dbReference type="SAM" id="Phobius"/>
    </source>
</evidence>
<name>A0A1M6WFE8_PSETH</name>
<feature type="transmembrane region" description="Helical" evidence="1">
    <location>
        <begin position="59"/>
        <end position="78"/>
    </location>
</feature>
<keyword evidence="1" id="KW-0472">Membrane</keyword>
<reference evidence="2 3" key="1">
    <citation type="submission" date="2016-11" db="EMBL/GenBank/DDBJ databases">
        <authorList>
            <person name="Jaros S."/>
            <person name="Januszkiewicz K."/>
            <person name="Wedrychowicz H."/>
        </authorList>
    </citation>
    <scope>NUCLEOTIDE SEQUENCE [LARGE SCALE GENOMIC DNA]</scope>
    <source>
        <strain evidence="2 3">DSM 43832</strain>
    </source>
</reference>
<proteinExistence type="predicted"/>
<dbReference type="STRING" id="1848.SAMN05443637_114142"/>
<dbReference type="EMBL" id="FRAP01000014">
    <property type="protein sequence ID" value="SHK92408.1"/>
    <property type="molecule type" value="Genomic_DNA"/>
</dbReference>
<organism evidence="2 3">
    <name type="scientific">Pseudonocardia thermophila</name>
    <dbReference type="NCBI Taxonomy" id="1848"/>
    <lineage>
        <taxon>Bacteria</taxon>
        <taxon>Bacillati</taxon>
        <taxon>Actinomycetota</taxon>
        <taxon>Actinomycetes</taxon>
        <taxon>Pseudonocardiales</taxon>
        <taxon>Pseudonocardiaceae</taxon>
        <taxon>Pseudonocardia</taxon>
    </lineage>
</organism>
<gene>
    <name evidence="2" type="ORF">SAMN05443637_114142</name>
</gene>
<keyword evidence="3" id="KW-1185">Reference proteome</keyword>
<accession>A0A1M6WFE8</accession>
<sequence>MYAAITALLGVTGAVLGAFGLLFTPLYAGAIPVPLGIVVTLLSLPWLVRAAGELDPRPLRAAAPLIGWAIAVFALAFIGPGGDTMLPPTWQSMLFVLVGLGSGLWALRSVLLDENGLPTGRSRERDGHL</sequence>